<dbReference type="GO" id="GO:0009253">
    <property type="term" value="P:peptidoglycan catabolic process"/>
    <property type="evidence" value="ECO:0007669"/>
    <property type="project" value="InterPro"/>
</dbReference>
<dbReference type="AlphaFoldDB" id="F6DKI6"/>
<dbReference type="eggNOG" id="COG0860">
    <property type="taxonomic scope" value="Bacteria"/>
</dbReference>
<dbReference type="Pfam" id="PF01520">
    <property type="entry name" value="Amidase_3"/>
    <property type="match status" value="1"/>
</dbReference>
<feature type="domain" description="MurNAc-LAA" evidence="2">
    <location>
        <begin position="128"/>
        <end position="237"/>
    </location>
</feature>
<dbReference type="InterPro" id="IPR050695">
    <property type="entry name" value="N-acetylmuramoyl_amidase_3"/>
</dbReference>
<dbReference type="SUPFAM" id="SSF53187">
    <property type="entry name" value="Zn-dependent exopeptidases"/>
    <property type="match status" value="1"/>
</dbReference>
<protein>
    <submittedName>
        <fullName evidence="3">Cell wall hydrolase/autolysin</fullName>
    </submittedName>
</protein>
<dbReference type="RefSeq" id="WP_013841017.1">
    <property type="nucleotide sequence ID" value="NC_015589.1"/>
</dbReference>
<keyword evidence="1 3" id="KW-0378">Hydrolase</keyword>
<dbReference type="GO" id="GO:0008745">
    <property type="term" value="F:N-acetylmuramoyl-L-alanine amidase activity"/>
    <property type="evidence" value="ECO:0007669"/>
    <property type="project" value="InterPro"/>
</dbReference>
<dbReference type="HOGENOM" id="CLU_014322_7_0_9"/>
<proteinExistence type="predicted"/>
<dbReference type="GO" id="GO:0030288">
    <property type="term" value="C:outer membrane-bounded periplasmic space"/>
    <property type="evidence" value="ECO:0007669"/>
    <property type="project" value="TreeGrafter"/>
</dbReference>
<evidence type="ECO:0000313" key="3">
    <source>
        <dbReference type="EMBL" id="AEG59246.1"/>
    </source>
</evidence>
<keyword evidence="4" id="KW-1185">Reference proteome</keyword>
<organism evidence="3 4">
    <name type="scientific">Desulforamulus ruminis (strain ATCC 23193 / DSM 2154 / NCIMB 8452 / DL)</name>
    <name type="common">Desulfotomaculum ruminis</name>
    <dbReference type="NCBI Taxonomy" id="696281"/>
    <lineage>
        <taxon>Bacteria</taxon>
        <taxon>Bacillati</taxon>
        <taxon>Bacillota</taxon>
        <taxon>Clostridia</taxon>
        <taxon>Eubacteriales</taxon>
        <taxon>Peptococcaceae</taxon>
        <taxon>Desulforamulus</taxon>
    </lineage>
</organism>
<dbReference type="EMBL" id="CP002780">
    <property type="protein sequence ID" value="AEG59246.1"/>
    <property type="molecule type" value="Genomic_DNA"/>
</dbReference>
<dbReference type="STRING" id="696281.Desru_0971"/>
<dbReference type="PANTHER" id="PTHR30404">
    <property type="entry name" value="N-ACETYLMURAMOYL-L-ALANINE AMIDASE"/>
    <property type="match status" value="1"/>
</dbReference>
<dbReference type="Gene3D" id="3.40.630.40">
    <property type="entry name" value="Zn-dependent exopeptidases"/>
    <property type="match status" value="1"/>
</dbReference>
<dbReference type="CDD" id="cd02696">
    <property type="entry name" value="MurNAc-LAA"/>
    <property type="match status" value="1"/>
</dbReference>
<accession>F6DKI6</accession>
<dbReference type="OrthoDB" id="9772024at2"/>
<dbReference type="SMART" id="SM00646">
    <property type="entry name" value="Ami_3"/>
    <property type="match status" value="1"/>
</dbReference>
<dbReference type="PANTHER" id="PTHR30404:SF0">
    <property type="entry name" value="N-ACETYLMURAMOYL-L-ALANINE AMIDASE AMIC"/>
    <property type="match status" value="1"/>
</dbReference>
<dbReference type="InterPro" id="IPR002508">
    <property type="entry name" value="MurNAc-LAA_cat"/>
</dbReference>
<sequence length="244" mass="26985">MALKGFHQNKKSKALYIGLLLLLVVPLFLAFRIKDLSPSSGHASVGPQKKPLQGPVVIVDPGHGGTDPGACREGVMEKDINLAIAKEMKKLTPDQGFQVRLTREKDMDFTSQGVYSKRAERYDLNQRIAAAHRWGGSIFISIHVNSGVGRNKGPEIYYSPQNKASLRLAEAIQQQLNEVAATPAKEPKAEEFYLFDHLNIPAVIVETGWLCNAEDRNKLQDPAYQHQLALAISQGIKEFVEEGN</sequence>
<dbReference type="KEGG" id="dru:Desru_0971"/>
<reference evidence="3 4" key="2">
    <citation type="journal article" date="2012" name="Stand. Genomic Sci.">
        <title>Complete genome sequence of the sulfate-reducing firmicute Desulfotomaculum ruminis type strain (DL(T)).</title>
        <authorList>
            <person name="Spring S."/>
            <person name="Visser M."/>
            <person name="Lu M."/>
            <person name="Copeland A."/>
            <person name="Lapidus A."/>
            <person name="Lucas S."/>
            <person name="Cheng J.F."/>
            <person name="Han C."/>
            <person name="Tapia R."/>
            <person name="Goodwin L.A."/>
            <person name="Pitluck S."/>
            <person name="Ivanova N."/>
            <person name="Land M."/>
            <person name="Hauser L."/>
            <person name="Larimer F."/>
            <person name="Rohde M."/>
            <person name="Goker M."/>
            <person name="Detter J.C."/>
            <person name="Kyrpides N.C."/>
            <person name="Woyke T."/>
            <person name="Schaap P.J."/>
            <person name="Plugge C.M."/>
            <person name="Muyzer G."/>
            <person name="Kuever J."/>
            <person name="Pereira I.A."/>
            <person name="Parshina S.N."/>
            <person name="Bernier-Latmani R."/>
            <person name="Stams A.J."/>
            <person name="Klenk H.P."/>
        </authorList>
    </citation>
    <scope>NUCLEOTIDE SEQUENCE [LARGE SCALE GENOMIC DNA]</scope>
    <source>
        <strain evidence="4">ATCC 23193 / DSM 2154 / NCIB 8452 / DL</strain>
    </source>
</reference>
<reference evidence="4" key="1">
    <citation type="submission" date="2011-05" db="EMBL/GenBank/DDBJ databases">
        <title>Complete sequence of Desulfotomaculum ruminis DSM 2154.</title>
        <authorList>
            <person name="Lucas S."/>
            <person name="Copeland A."/>
            <person name="Lapidus A."/>
            <person name="Cheng J.-F."/>
            <person name="Goodwin L."/>
            <person name="Pitluck S."/>
            <person name="Lu M."/>
            <person name="Detter J.C."/>
            <person name="Han C."/>
            <person name="Tapia R."/>
            <person name="Land M."/>
            <person name="Hauser L."/>
            <person name="Kyrpides N."/>
            <person name="Ivanova N."/>
            <person name="Mikhailova N."/>
            <person name="Pagani I."/>
            <person name="Stams A.J.M."/>
            <person name="Plugge C.M."/>
            <person name="Muyzer G."/>
            <person name="Kuever J."/>
            <person name="Parshina S.N."/>
            <person name="Ivanova A.E."/>
            <person name="Nazina T.N."/>
            <person name="Brambilla E."/>
            <person name="Spring S."/>
            <person name="Klenk H.-P."/>
            <person name="Woyke T."/>
        </authorList>
    </citation>
    <scope>NUCLEOTIDE SEQUENCE [LARGE SCALE GENOMIC DNA]</scope>
    <source>
        <strain evidence="4">ATCC 23193 / DSM 2154 / NCIB 8452 / DL</strain>
    </source>
</reference>
<dbReference type="Proteomes" id="UP000009234">
    <property type="component" value="Chromosome"/>
</dbReference>
<name>F6DKI6_DESRL</name>
<evidence type="ECO:0000256" key="1">
    <source>
        <dbReference type="ARBA" id="ARBA00022801"/>
    </source>
</evidence>
<evidence type="ECO:0000313" key="4">
    <source>
        <dbReference type="Proteomes" id="UP000009234"/>
    </source>
</evidence>
<gene>
    <name evidence="3" type="ordered locus">Desru_0971</name>
</gene>
<evidence type="ECO:0000259" key="2">
    <source>
        <dbReference type="SMART" id="SM00646"/>
    </source>
</evidence>